<dbReference type="InterPro" id="IPR011833">
    <property type="entry name" value="Glycg_phsphrylas"/>
</dbReference>
<dbReference type="EC" id="2.4.1.1" evidence="11"/>
<comment type="caution">
    <text evidence="12">The sequence shown here is derived from an EMBL/GenBank/DDBJ whole genome shotgun (WGS) entry which is preliminary data.</text>
</comment>
<dbReference type="Pfam" id="PF00343">
    <property type="entry name" value="Phosphorylase"/>
    <property type="match status" value="1"/>
</dbReference>
<evidence type="ECO:0000256" key="2">
    <source>
        <dbReference type="ARBA" id="ARBA00001933"/>
    </source>
</evidence>
<keyword evidence="7 10" id="KW-0663">Pyridoxal phosphate</keyword>
<comment type="function">
    <text evidence="9">Phosphorylase is an important allosteric enzyme in carbohydrate metabolism. Enzymes from different sources differ in their regulatory mechanisms and in their natural substrates. However, all known phosphorylases share catalytic and structural properties.</text>
</comment>
<comment type="function">
    <text evidence="11">Allosteric enzyme that catalyzes the rate-limiting step in glycogen catabolism, the phosphorolytic cleavage of glycogen to produce glucose-1-phosphate, and plays a central role in maintaining cellular and organismal glucose homeostasis.</text>
</comment>
<comment type="catalytic activity">
    <reaction evidence="1 11">
        <text>[(1-&gt;4)-alpha-D-glucosyl](n) + phosphate = [(1-&gt;4)-alpha-D-glucosyl](n-1) + alpha-D-glucose 1-phosphate</text>
        <dbReference type="Rhea" id="RHEA:41732"/>
        <dbReference type="Rhea" id="RHEA-COMP:9584"/>
        <dbReference type="Rhea" id="RHEA-COMP:9586"/>
        <dbReference type="ChEBI" id="CHEBI:15444"/>
        <dbReference type="ChEBI" id="CHEBI:43474"/>
        <dbReference type="ChEBI" id="CHEBI:58601"/>
        <dbReference type="EC" id="2.4.1.1"/>
    </reaction>
</comment>
<feature type="modified residue" description="N6-(pyridoxal phosphate)lysine" evidence="10">
    <location>
        <position position="654"/>
    </location>
</feature>
<organism evidence="12 13">
    <name type="scientific">Diplocloster agilis</name>
    <dbReference type="NCBI Taxonomy" id="2850323"/>
    <lineage>
        <taxon>Bacteria</taxon>
        <taxon>Bacillati</taxon>
        <taxon>Bacillota</taxon>
        <taxon>Clostridia</taxon>
        <taxon>Lachnospirales</taxon>
        <taxon>Lachnospiraceae</taxon>
        <taxon>Diplocloster</taxon>
    </lineage>
</organism>
<dbReference type="PANTHER" id="PTHR11468">
    <property type="entry name" value="GLYCOGEN PHOSPHORYLASE"/>
    <property type="match status" value="1"/>
</dbReference>
<gene>
    <name evidence="12" type="ORF">KTH89_16470</name>
</gene>
<dbReference type="PANTHER" id="PTHR11468:SF3">
    <property type="entry name" value="GLYCOGEN PHOSPHORYLASE, LIVER FORM"/>
    <property type="match status" value="1"/>
</dbReference>
<sequence>MFNKETFKKSVKDNVKTLYRRTLEEATPQQVFQAVSYAVKDVIIDDWLATQKTYEKEDPKTVYYMSMEFLMGRALGNNLLNLMAYDQVREALEELGFDLNAIEDQEPDPALGNGGLGRLAACFLDSLATLGYSAYGCGIRYRYGMFKQKIENGYQIEVPDQWLKDGYPFELRRPEYAKEVKFGGYVRVEMEPNGKMKFIQENYQSVLAIPFDMPIVGYNNHVVNTLRIWDAEAINNFQLDKFDKGEYHQAVEQENLAKTIVEVLYPNDNHYAGKELRLKQQYFFISASVQAAIEKYKKKHSDIHKFYEKVTFQLNDTHPTVAIAELMRILMDEEGLEWDEAWEVTTKTCAYTNHTIMAEALEKWPIELFSKLLPRIYQIIEEINRRFIMEIQQKYPGNQDKIKKMAIIYDGQVKMAHLAIASGYSVNGVAKLHTEILKNQELKDFYEMMPWKFNNKTNGITQRRFLLHGNQMLAAWVTDHIGNEWITDLPQISRLKVYADDEKAQQEFMNIKYQNKQRLAKYIYEHNGIEVNPRSIFDVQVKRLHEYKRQLLNILHVMYLYNQLKEHPDMDFYPRTFIFGAKAAAGYRRAKLTIKLINAVADVVNNDTSIGGKIKVVFIEDYRVSNAEMIFAAADVSEQISTASKEASGTSNMKFMLNGAVTLGTLDGANVEIVEEVGEENAFIFGLRSDEVIQYEKNGGYYPMDIFNNDQDIRKVLMQLINGTYANGDMEMFRDIYDSLLNTKSSERADTYFILKDFKPYADAHRQVEAAYRDEKRWAKMAILNTASCGKFTSDRTIQQYVDEIWHLDKVQIETEGL</sequence>
<dbReference type="CDD" id="cd04300">
    <property type="entry name" value="GT35_Glycogen_Phosphorylase"/>
    <property type="match status" value="1"/>
</dbReference>
<evidence type="ECO:0000256" key="5">
    <source>
        <dbReference type="ARBA" id="ARBA00022676"/>
    </source>
</evidence>
<evidence type="ECO:0000256" key="10">
    <source>
        <dbReference type="PIRSR" id="PIRSR000460-1"/>
    </source>
</evidence>
<dbReference type="InterPro" id="IPR000811">
    <property type="entry name" value="Glyco_trans_35"/>
</dbReference>
<dbReference type="RefSeq" id="WP_238722427.1">
    <property type="nucleotide sequence ID" value="NZ_JAHQCW010000029.1"/>
</dbReference>
<keyword evidence="8 11" id="KW-0119">Carbohydrate metabolism</keyword>
<dbReference type="Gene3D" id="3.40.50.2000">
    <property type="entry name" value="Glycogen Phosphorylase B"/>
    <property type="match status" value="2"/>
</dbReference>
<protein>
    <recommendedName>
        <fullName evidence="11">Alpha-1,4 glucan phosphorylase</fullName>
        <ecNumber evidence="11">2.4.1.1</ecNumber>
    </recommendedName>
</protein>
<dbReference type="AlphaFoldDB" id="A0A949JZM2"/>
<dbReference type="SUPFAM" id="SSF53756">
    <property type="entry name" value="UDP-Glycosyltransferase/glycogen phosphorylase"/>
    <property type="match status" value="1"/>
</dbReference>
<evidence type="ECO:0000256" key="3">
    <source>
        <dbReference type="ARBA" id="ARBA00006047"/>
    </source>
</evidence>
<proteinExistence type="inferred from homology"/>
<dbReference type="InterPro" id="IPR035090">
    <property type="entry name" value="Pyridoxal_P_attach_site"/>
</dbReference>
<dbReference type="GO" id="GO:0008184">
    <property type="term" value="F:glycogen phosphorylase activity"/>
    <property type="evidence" value="ECO:0007669"/>
    <property type="project" value="InterPro"/>
</dbReference>
<dbReference type="FunFam" id="3.40.50.2000:FF:000003">
    <property type="entry name" value="Alpha-1,4 glucan phosphorylase"/>
    <property type="match status" value="1"/>
</dbReference>
<dbReference type="GO" id="GO:0005737">
    <property type="term" value="C:cytoplasm"/>
    <property type="evidence" value="ECO:0007669"/>
    <property type="project" value="TreeGrafter"/>
</dbReference>
<evidence type="ECO:0000256" key="8">
    <source>
        <dbReference type="ARBA" id="ARBA00023277"/>
    </source>
</evidence>
<dbReference type="GO" id="GO:0030170">
    <property type="term" value="F:pyridoxal phosphate binding"/>
    <property type="evidence" value="ECO:0007669"/>
    <property type="project" value="InterPro"/>
</dbReference>
<evidence type="ECO:0000256" key="9">
    <source>
        <dbReference type="ARBA" id="ARBA00025174"/>
    </source>
</evidence>
<comment type="similarity">
    <text evidence="3 11">Belongs to the glycogen phosphorylase family.</text>
</comment>
<dbReference type="PROSITE" id="PS00102">
    <property type="entry name" value="PHOSPHORYLASE"/>
    <property type="match status" value="1"/>
</dbReference>
<keyword evidence="6 11" id="KW-0808">Transferase</keyword>
<evidence type="ECO:0000256" key="7">
    <source>
        <dbReference type="ARBA" id="ARBA00022898"/>
    </source>
</evidence>
<dbReference type="NCBIfam" id="TIGR02093">
    <property type="entry name" value="P_ylase"/>
    <property type="match status" value="1"/>
</dbReference>
<dbReference type="FunFam" id="3.40.50.2000:FF:000807">
    <property type="entry name" value="Alpha-glucan phosphorylase 2, cytosolic"/>
    <property type="match status" value="1"/>
</dbReference>
<keyword evidence="4" id="KW-0021">Allosteric enzyme</keyword>
<keyword evidence="13" id="KW-1185">Reference proteome</keyword>
<comment type="cofactor">
    <cofactor evidence="2 11">
        <name>pyridoxal 5'-phosphate</name>
        <dbReference type="ChEBI" id="CHEBI:597326"/>
    </cofactor>
</comment>
<evidence type="ECO:0000256" key="6">
    <source>
        <dbReference type="ARBA" id="ARBA00022679"/>
    </source>
</evidence>
<evidence type="ECO:0000256" key="4">
    <source>
        <dbReference type="ARBA" id="ARBA00022533"/>
    </source>
</evidence>
<accession>A0A949JZM2</accession>
<evidence type="ECO:0000313" key="13">
    <source>
        <dbReference type="Proteomes" id="UP000712157"/>
    </source>
</evidence>
<dbReference type="Proteomes" id="UP000712157">
    <property type="component" value="Unassembled WGS sequence"/>
</dbReference>
<dbReference type="GO" id="GO:0005980">
    <property type="term" value="P:glycogen catabolic process"/>
    <property type="evidence" value="ECO:0007669"/>
    <property type="project" value="UniProtKB-ARBA"/>
</dbReference>
<evidence type="ECO:0000256" key="11">
    <source>
        <dbReference type="RuleBase" id="RU000587"/>
    </source>
</evidence>
<reference evidence="12" key="1">
    <citation type="submission" date="2021-06" db="EMBL/GenBank/DDBJ databases">
        <title>Description of novel taxa of the family Lachnospiraceae.</title>
        <authorList>
            <person name="Chaplin A.V."/>
            <person name="Sokolova S.R."/>
            <person name="Pikina A.P."/>
            <person name="Korzhanova M."/>
            <person name="Belova V."/>
            <person name="Korostin D."/>
            <person name="Efimov B.A."/>
        </authorList>
    </citation>
    <scope>NUCLEOTIDE SEQUENCE</scope>
    <source>
        <strain evidence="12">ASD5720</strain>
    </source>
</reference>
<evidence type="ECO:0000256" key="1">
    <source>
        <dbReference type="ARBA" id="ARBA00001275"/>
    </source>
</evidence>
<evidence type="ECO:0000313" key="12">
    <source>
        <dbReference type="EMBL" id="MBU9738140.1"/>
    </source>
</evidence>
<keyword evidence="5 11" id="KW-0328">Glycosyltransferase</keyword>
<dbReference type="EMBL" id="JAHQCW010000029">
    <property type="protein sequence ID" value="MBU9738140.1"/>
    <property type="molecule type" value="Genomic_DNA"/>
</dbReference>
<dbReference type="PIRSF" id="PIRSF000460">
    <property type="entry name" value="Pprylas_GlgP"/>
    <property type="match status" value="1"/>
</dbReference>
<name>A0A949JZM2_9FIRM</name>